<evidence type="ECO:0008006" key="2">
    <source>
        <dbReference type="Google" id="ProtNLM"/>
    </source>
</evidence>
<dbReference type="AlphaFoldDB" id="A0A0F9KUT5"/>
<protein>
    <recommendedName>
        <fullName evidence="2">DUF2283 domain-containing protein</fullName>
    </recommendedName>
</protein>
<dbReference type="Pfam" id="PF10049">
    <property type="entry name" value="DUF2283"/>
    <property type="match status" value="1"/>
</dbReference>
<gene>
    <name evidence="1" type="ORF">LCGC14_1590500</name>
</gene>
<comment type="caution">
    <text evidence="1">The sequence shown here is derived from an EMBL/GenBank/DDBJ whole genome shotgun (WGS) entry which is preliminary data.</text>
</comment>
<name>A0A0F9KUT5_9ZZZZ</name>
<sequence length="87" mass="10030">MAKRDGVTIQYDRDRDILYMHFGKNRKAVSKEIDDGVLLRVDPKTQEVVGITILYFSERKQEQKEIKGVTCHAEVVQEFAMVAKPSM</sequence>
<reference evidence="1" key="1">
    <citation type="journal article" date="2015" name="Nature">
        <title>Complex archaea that bridge the gap between prokaryotes and eukaryotes.</title>
        <authorList>
            <person name="Spang A."/>
            <person name="Saw J.H."/>
            <person name="Jorgensen S.L."/>
            <person name="Zaremba-Niedzwiedzka K."/>
            <person name="Martijn J."/>
            <person name="Lind A.E."/>
            <person name="van Eijk R."/>
            <person name="Schleper C."/>
            <person name="Guy L."/>
            <person name="Ettema T.J."/>
        </authorList>
    </citation>
    <scope>NUCLEOTIDE SEQUENCE</scope>
</reference>
<proteinExistence type="predicted"/>
<evidence type="ECO:0000313" key="1">
    <source>
        <dbReference type="EMBL" id="KKM25883.1"/>
    </source>
</evidence>
<accession>A0A0F9KUT5</accession>
<dbReference type="InterPro" id="IPR019270">
    <property type="entry name" value="DUF2283"/>
</dbReference>
<organism evidence="1">
    <name type="scientific">marine sediment metagenome</name>
    <dbReference type="NCBI Taxonomy" id="412755"/>
    <lineage>
        <taxon>unclassified sequences</taxon>
        <taxon>metagenomes</taxon>
        <taxon>ecological metagenomes</taxon>
    </lineage>
</organism>
<dbReference type="EMBL" id="LAZR01012622">
    <property type="protein sequence ID" value="KKM25883.1"/>
    <property type="molecule type" value="Genomic_DNA"/>
</dbReference>